<reference evidence="1" key="2">
    <citation type="journal article" date="2021" name="Microbiome">
        <title>Successional dynamics and alternative stable states in a saline activated sludge microbial community over 9 years.</title>
        <authorList>
            <person name="Wang Y."/>
            <person name="Ye J."/>
            <person name="Ju F."/>
            <person name="Liu L."/>
            <person name="Boyd J.A."/>
            <person name="Deng Y."/>
            <person name="Parks D.H."/>
            <person name="Jiang X."/>
            <person name="Yin X."/>
            <person name="Woodcroft B.J."/>
            <person name="Tyson G.W."/>
            <person name="Hugenholtz P."/>
            <person name="Polz M.F."/>
            <person name="Zhang T."/>
        </authorList>
    </citation>
    <scope>NUCLEOTIDE SEQUENCE</scope>
    <source>
        <strain evidence="1">HKST-UBA79</strain>
    </source>
</reference>
<gene>
    <name evidence="1" type="ORF">KC980_03715</name>
</gene>
<protein>
    <submittedName>
        <fullName evidence="1">DNA alkylation repair protein</fullName>
    </submittedName>
</protein>
<dbReference type="AlphaFoldDB" id="A0A955J278"/>
<accession>A0A955J278</accession>
<sequence>MTEKILLKDQLINPKKITQLALEIKHVYKDFDAEGFIQETTSKIKELELKQRIDYLADILYKYLPNKYTTALNIILQALPQPNDPTLNDNDFGDFIYAPFGAFIAKYGCNNEDLLVSLQGLYELTKRFSAEDPIRYFINKFPTKTVKTLNRWADDSNYHVRRLCSEGTRPKLPWSQKIKIDIQTAIPILDKLYCDNTRYVTRSVANHLNDISKIDAELTIQTLKRWHNETKQSNKEMAYITKHALRTLVKQGNIKALEILGYKADLNIELLEFNVPNTVLLNKHLQFSLTIMAYETGRVIVDYTIYFSNKQGQLKNKKVYKFTQIELQPHKLVTLNKKHLLKESMTTRTLYPGVHAIEIQVNGKKLGIKEFTLY</sequence>
<comment type="caution">
    <text evidence="1">The sequence shown here is derived from an EMBL/GenBank/DDBJ whole genome shotgun (WGS) entry which is preliminary data.</text>
</comment>
<reference evidence="1" key="1">
    <citation type="submission" date="2020-04" db="EMBL/GenBank/DDBJ databases">
        <authorList>
            <person name="Zhang T."/>
        </authorList>
    </citation>
    <scope>NUCLEOTIDE SEQUENCE</scope>
    <source>
        <strain evidence="1">HKST-UBA79</strain>
    </source>
</reference>
<dbReference type="Gene3D" id="1.25.40.290">
    <property type="entry name" value="ARM repeat domains"/>
    <property type="match status" value="1"/>
</dbReference>
<evidence type="ECO:0000313" key="2">
    <source>
        <dbReference type="Proteomes" id="UP000740557"/>
    </source>
</evidence>
<name>A0A955J278_UNCKA</name>
<dbReference type="EMBL" id="JAGQNX010000117">
    <property type="protein sequence ID" value="MCA9308596.1"/>
    <property type="molecule type" value="Genomic_DNA"/>
</dbReference>
<evidence type="ECO:0000313" key="1">
    <source>
        <dbReference type="EMBL" id="MCA9308596.1"/>
    </source>
</evidence>
<dbReference type="SUPFAM" id="SSF48371">
    <property type="entry name" value="ARM repeat"/>
    <property type="match status" value="1"/>
</dbReference>
<dbReference type="Proteomes" id="UP000740557">
    <property type="component" value="Unassembled WGS sequence"/>
</dbReference>
<dbReference type="InterPro" id="IPR016024">
    <property type="entry name" value="ARM-type_fold"/>
</dbReference>
<organism evidence="1 2">
    <name type="scientific">candidate division WWE3 bacterium</name>
    <dbReference type="NCBI Taxonomy" id="2053526"/>
    <lineage>
        <taxon>Bacteria</taxon>
        <taxon>Katanobacteria</taxon>
    </lineage>
</organism>
<proteinExistence type="predicted"/>